<gene>
    <name evidence="1" type="ORF">ACFOKA_07170</name>
</gene>
<accession>A0ABV7D3D5</accession>
<proteinExistence type="predicted"/>
<dbReference type="RefSeq" id="WP_194215150.1">
    <property type="nucleotide sequence ID" value="NZ_CP061205.1"/>
</dbReference>
<reference evidence="2" key="1">
    <citation type="journal article" date="2019" name="Int. J. Syst. Evol. Microbiol.">
        <title>The Global Catalogue of Microorganisms (GCM) 10K type strain sequencing project: providing services to taxonomists for standard genome sequencing and annotation.</title>
        <authorList>
            <consortium name="The Broad Institute Genomics Platform"/>
            <consortium name="The Broad Institute Genome Sequencing Center for Infectious Disease"/>
            <person name="Wu L."/>
            <person name="Ma J."/>
        </authorList>
    </citation>
    <scope>NUCLEOTIDE SEQUENCE [LARGE SCALE GENOMIC DNA]</scope>
    <source>
        <strain evidence="2">KCTC 62164</strain>
    </source>
</reference>
<evidence type="ECO:0000313" key="2">
    <source>
        <dbReference type="Proteomes" id="UP001595444"/>
    </source>
</evidence>
<dbReference type="Gene3D" id="3.40.50.300">
    <property type="entry name" value="P-loop containing nucleotide triphosphate hydrolases"/>
    <property type="match status" value="1"/>
</dbReference>
<evidence type="ECO:0008006" key="3">
    <source>
        <dbReference type="Google" id="ProtNLM"/>
    </source>
</evidence>
<evidence type="ECO:0000313" key="1">
    <source>
        <dbReference type="EMBL" id="MFC3051678.1"/>
    </source>
</evidence>
<protein>
    <recommendedName>
        <fullName evidence="3">Sulfotransferase family protein</fullName>
    </recommendedName>
</protein>
<name>A0ABV7D3D5_9PROT</name>
<sequence>MANKHIILGTPSKSEEKTLVIMGAPRGGTSMVAGAFRELGVDLGSRLGENHEDPKFLTKDLDELRERIAVRNAETPAWGWKMPHSLHYIEELLPDIRNPHFVFVFRNMLSTTMSQVNRSKNDTTVENALRFSLRQNVIMAELIEKLDIPMLLINYDRAVESKDEFIQAATDFMNLTVTPEQRQNCRDFIDPETGYKQVSLAYYGVEQVMAENHPDPLKIKRVNRQIAPDKAKGGLVATGDHPAIIFRTTEDNPMPAEFVLKLVNRSQEKSSMKLLFDFDWQFSQNMAYKQKVEPGVSAFKIKTNGGLKRIAVVPEIHDTMSDLILFETLKV</sequence>
<dbReference type="SUPFAM" id="SSF52540">
    <property type="entry name" value="P-loop containing nucleoside triphosphate hydrolases"/>
    <property type="match status" value="1"/>
</dbReference>
<keyword evidence="2" id="KW-1185">Reference proteome</keyword>
<organism evidence="1 2">
    <name type="scientific">Kordiimonas pumila</name>
    <dbReference type="NCBI Taxonomy" id="2161677"/>
    <lineage>
        <taxon>Bacteria</taxon>
        <taxon>Pseudomonadati</taxon>
        <taxon>Pseudomonadota</taxon>
        <taxon>Alphaproteobacteria</taxon>
        <taxon>Kordiimonadales</taxon>
        <taxon>Kordiimonadaceae</taxon>
        <taxon>Kordiimonas</taxon>
    </lineage>
</organism>
<dbReference type="EMBL" id="JBHRSL010000004">
    <property type="protein sequence ID" value="MFC3051678.1"/>
    <property type="molecule type" value="Genomic_DNA"/>
</dbReference>
<dbReference type="InterPro" id="IPR027417">
    <property type="entry name" value="P-loop_NTPase"/>
</dbReference>
<dbReference type="Proteomes" id="UP001595444">
    <property type="component" value="Unassembled WGS sequence"/>
</dbReference>
<comment type="caution">
    <text evidence="1">The sequence shown here is derived from an EMBL/GenBank/DDBJ whole genome shotgun (WGS) entry which is preliminary data.</text>
</comment>